<dbReference type="AlphaFoldDB" id="A0A3E3HV54"/>
<dbReference type="Pfam" id="PF02498">
    <property type="entry name" value="Bro-N"/>
    <property type="match status" value="1"/>
</dbReference>
<comment type="caution">
    <text evidence="2">The sequence shown here is derived from an EMBL/GenBank/DDBJ whole genome shotgun (WGS) entry which is preliminary data.</text>
</comment>
<reference evidence="2" key="1">
    <citation type="submission" date="2018-08" db="EMBL/GenBank/DDBJ databases">
        <title>A genome reference for cultivated species of the human gut microbiota.</title>
        <authorList>
            <person name="Zou Y."/>
            <person name="Xue W."/>
            <person name="Luo G."/>
        </authorList>
    </citation>
    <scope>NUCLEOTIDE SEQUENCE [LARGE SCALE GENOMIC DNA]</scope>
    <source>
        <strain evidence="2">TF05-5AC</strain>
    </source>
</reference>
<dbReference type="Proteomes" id="UP000260812">
    <property type="component" value="Unassembled WGS sequence"/>
</dbReference>
<name>A0A3E3HV54_9FIRM</name>
<dbReference type="EMBL" id="QVLV01000038">
    <property type="protein sequence ID" value="RGE55709.1"/>
    <property type="molecule type" value="Genomic_DNA"/>
</dbReference>
<protein>
    <submittedName>
        <fullName evidence="2">Phage repressor protein</fullName>
    </submittedName>
</protein>
<dbReference type="InterPro" id="IPR003497">
    <property type="entry name" value="BRO_N_domain"/>
</dbReference>
<dbReference type="PANTHER" id="PTHR36180:SF2">
    <property type="entry name" value="BRO FAMILY PROTEIN"/>
    <property type="match status" value="1"/>
</dbReference>
<dbReference type="GeneID" id="97990554"/>
<accession>A0A3E3HV54</accession>
<dbReference type="SMART" id="SM01040">
    <property type="entry name" value="Bro-N"/>
    <property type="match status" value="1"/>
</dbReference>
<proteinExistence type="predicted"/>
<organism evidence="2 3">
    <name type="scientific">Eisenbergiella massiliensis</name>
    <dbReference type="NCBI Taxonomy" id="1720294"/>
    <lineage>
        <taxon>Bacteria</taxon>
        <taxon>Bacillati</taxon>
        <taxon>Bacillota</taxon>
        <taxon>Clostridia</taxon>
        <taxon>Lachnospirales</taxon>
        <taxon>Lachnospiraceae</taxon>
        <taxon>Eisenbergiella</taxon>
    </lineage>
</organism>
<dbReference type="RefSeq" id="WP_117545886.1">
    <property type="nucleotide sequence ID" value="NZ_QVLV01000038.1"/>
</dbReference>
<feature type="domain" description="Bro-N" evidence="1">
    <location>
        <begin position="2"/>
        <end position="106"/>
    </location>
</feature>
<dbReference type="PROSITE" id="PS51750">
    <property type="entry name" value="BRO_N"/>
    <property type="match status" value="1"/>
</dbReference>
<evidence type="ECO:0000313" key="2">
    <source>
        <dbReference type="EMBL" id="RGE55709.1"/>
    </source>
</evidence>
<keyword evidence="3" id="KW-1185">Reference proteome</keyword>
<gene>
    <name evidence="2" type="ORF">DXC51_27800</name>
</gene>
<sequence length="214" mass="24892">MKTEYWNGYPIRFIEKDGEWWAVAKDITDAMGFRDANVATRKMPQKYKVTYKVRITSEKTKAPETQNMIVLNEKGLYRLIMRSNKPEAEDFQDWVYEMLKILRQSSGLEGFQIFRMLDKEHQKEMMGKLSHALQHPVRVDFIKANTIVNKAVSTKYGYPKMVKKADMSPAMLVDRQGLLEITVELMGFKEKYHLDLSVSKEVYKMVSGACEKTG</sequence>
<evidence type="ECO:0000313" key="3">
    <source>
        <dbReference type="Proteomes" id="UP000260812"/>
    </source>
</evidence>
<evidence type="ECO:0000259" key="1">
    <source>
        <dbReference type="PROSITE" id="PS51750"/>
    </source>
</evidence>
<dbReference type="PANTHER" id="PTHR36180">
    <property type="entry name" value="DNA-BINDING PROTEIN-RELATED-RELATED"/>
    <property type="match status" value="1"/>
</dbReference>